<dbReference type="EMBL" id="JYDT01000009">
    <property type="protein sequence ID" value="KRY92051.1"/>
    <property type="molecule type" value="Genomic_DNA"/>
</dbReference>
<reference evidence="1 2" key="1">
    <citation type="submission" date="2015-01" db="EMBL/GenBank/DDBJ databases">
        <title>Evolution of Trichinella species and genotypes.</title>
        <authorList>
            <person name="Korhonen P.K."/>
            <person name="Edoardo P."/>
            <person name="Giuseppe L.R."/>
            <person name="Gasser R.B."/>
        </authorList>
    </citation>
    <scope>NUCLEOTIDE SEQUENCE [LARGE SCALE GENOMIC DNA]</scope>
    <source>
        <strain evidence="1">ISS470</strain>
    </source>
</reference>
<evidence type="ECO:0000313" key="2">
    <source>
        <dbReference type="Proteomes" id="UP000054995"/>
    </source>
</evidence>
<keyword evidence="2" id="KW-1185">Reference proteome</keyword>
<protein>
    <submittedName>
        <fullName evidence="1">Uncharacterized protein</fullName>
    </submittedName>
</protein>
<accession>A0A0V1G3K2</accession>
<dbReference type="AlphaFoldDB" id="A0A0V1G3K2"/>
<proteinExistence type="predicted"/>
<sequence>MEANIRKATVDEVGFNRWETMREVRCGYGRRSWLCVFVRETPGRHLIFEKHLLSKRKSLLQSTMPAFAGLDQQRRDVAFPVSIR</sequence>
<organism evidence="1 2">
    <name type="scientific">Trichinella pseudospiralis</name>
    <name type="common">Parasitic roundworm</name>
    <dbReference type="NCBI Taxonomy" id="6337"/>
    <lineage>
        <taxon>Eukaryota</taxon>
        <taxon>Metazoa</taxon>
        <taxon>Ecdysozoa</taxon>
        <taxon>Nematoda</taxon>
        <taxon>Enoplea</taxon>
        <taxon>Dorylaimia</taxon>
        <taxon>Trichinellida</taxon>
        <taxon>Trichinellidae</taxon>
        <taxon>Trichinella</taxon>
    </lineage>
</organism>
<comment type="caution">
    <text evidence="1">The sequence shown here is derived from an EMBL/GenBank/DDBJ whole genome shotgun (WGS) entry which is preliminary data.</text>
</comment>
<name>A0A0V1G3K2_TRIPS</name>
<evidence type="ECO:0000313" key="1">
    <source>
        <dbReference type="EMBL" id="KRY92051.1"/>
    </source>
</evidence>
<gene>
    <name evidence="1" type="ORF">T4D_5972</name>
</gene>
<dbReference type="Proteomes" id="UP000054995">
    <property type="component" value="Unassembled WGS sequence"/>
</dbReference>